<dbReference type="Proteomes" id="UP001187682">
    <property type="component" value="Unassembled WGS sequence"/>
</dbReference>
<organism evidence="5 6">
    <name type="scientific">Cephalotrichum gorgonifer</name>
    <dbReference type="NCBI Taxonomy" id="2041049"/>
    <lineage>
        <taxon>Eukaryota</taxon>
        <taxon>Fungi</taxon>
        <taxon>Dikarya</taxon>
        <taxon>Ascomycota</taxon>
        <taxon>Pezizomycotina</taxon>
        <taxon>Sordariomycetes</taxon>
        <taxon>Hypocreomycetidae</taxon>
        <taxon>Microascales</taxon>
        <taxon>Microascaceae</taxon>
        <taxon>Cephalotrichum</taxon>
    </lineage>
</organism>
<comment type="similarity">
    <text evidence="2">Belongs to the PIGH family.</text>
</comment>
<accession>A0AAE8MRY3</accession>
<feature type="compositionally biased region" description="Basic residues" evidence="3">
    <location>
        <begin position="1"/>
        <end position="12"/>
    </location>
</feature>
<dbReference type="EMBL" id="ONZQ02000002">
    <property type="protein sequence ID" value="SPN98529.1"/>
    <property type="molecule type" value="Genomic_DNA"/>
</dbReference>
<evidence type="ECO:0000256" key="3">
    <source>
        <dbReference type="SAM" id="MobiDB-lite"/>
    </source>
</evidence>
<dbReference type="AlphaFoldDB" id="A0AAE8MRY3"/>
<sequence>MLSRKPRLRSRRPSPTTVEYTLSTKPPPSLPTALLHIVVLALRLALLSCAILLPASRLAPYLSLPPTFQSLLDDARLGHLSARLSAPLSTPALAAVALLLAFVSLQPLHVTESVLVLRGLGIQTRSSAGLWGLGDATRFIPTEKIRDVLVNEVFVGFGVQYVLVAVVEGEEDMVVVFPRLRGGKDVVLRVWRGVRACLFEGGDGI</sequence>
<comment type="pathway">
    <text evidence="1">Glycolipid biosynthesis; glycosylphosphatidylinositol-anchor biosynthesis.</text>
</comment>
<dbReference type="InterPro" id="IPR019328">
    <property type="entry name" value="PIGH-H_dom"/>
</dbReference>
<evidence type="ECO:0000259" key="4">
    <source>
        <dbReference type="Pfam" id="PF10181"/>
    </source>
</evidence>
<gene>
    <name evidence="5" type="ORF">DNG_01575</name>
</gene>
<feature type="region of interest" description="Disordered" evidence="3">
    <location>
        <begin position="1"/>
        <end position="26"/>
    </location>
</feature>
<protein>
    <recommendedName>
        <fullName evidence="4">Phosphatidylinositol N-acetylglucosaminyltransferase subunit H conserved domain-containing protein</fullName>
    </recommendedName>
</protein>
<evidence type="ECO:0000256" key="1">
    <source>
        <dbReference type="ARBA" id="ARBA00004687"/>
    </source>
</evidence>
<dbReference type="GO" id="GO:0000506">
    <property type="term" value="C:glycosylphosphatidylinositol-N-acetylglucosaminyltransferase (GPI-GnT) complex"/>
    <property type="evidence" value="ECO:0007669"/>
    <property type="project" value="InterPro"/>
</dbReference>
<feature type="domain" description="Phosphatidylinositol N-acetylglucosaminyltransferase subunit H conserved" evidence="4">
    <location>
        <begin position="113"/>
        <end position="178"/>
    </location>
</feature>
<dbReference type="InterPro" id="IPR044215">
    <property type="entry name" value="PIG-H"/>
</dbReference>
<dbReference type="GO" id="GO:0006506">
    <property type="term" value="P:GPI anchor biosynthetic process"/>
    <property type="evidence" value="ECO:0007669"/>
    <property type="project" value="InterPro"/>
</dbReference>
<evidence type="ECO:0000313" key="5">
    <source>
        <dbReference type="EMBL" id="SPN98529.1"/>
    </source>
</evidence>
<dbReference type="Pfam" id="PF10181">
    <property type="entry name" value="PIG-H"/>
    <property type="match status" value="1"/>
</dbReference>
<evidence type="ECO:0000256" key="2">
    <source>
        <dbReference type="ARBA" id="ARBA00009610"/>
    </source>
</evidence>
<reference evidence="5" key="1">
    <citation type="submission" date="2018-03" db="EMBL/GenBank/DDBJ databases">
        <authorList>
            <person name="Guldener U."/>
        </authorList>
    </citation>
    <scope>NUCLEOTIDE SEQUENCE</scope>
</reference>
<dbReference type="PANTHER" id="PTHR15231">
    <property type="entry name" value="PHOSPHATIDYLINOSITOL N-ACETYLGLUCOSAMINYLTRANSFERASE SUBUNIT H"/>
    <property type="match status" value="1"/>
</dbReference>
<name>A0AAE8MRY3_9PEZI</name>
<dbReference type="PANTHER" id="PTHR15231:SF1">
    <property type="entry name" value="PHOSPHATIDYLINOSITOL N-ACETYLGLUCOSAMINYLTRANSFERASE SUBUNIT H"/>
    <property type="match status" value="1"/>
</dbReference>
<proteinExistence type="inferred from homology"/>
<comment type="caution">
    <text evidence="5">The sequence shown here is derived from an EMBL/GenBank/DDBJ whole genome shotgun (WGS) entry which is preliminary data.</text>
</comment>
<keyword evidence="6" id="KW-1185">Reference proteome</keyword>
<evidence type="ECO:0000313" key="6">
    <source>
        <dbReference type="Proteomes" id="UP001187682"/>
    </source>
</evidence>